<evidence type="ECO:0000259" key="1">
    <source>
        <dbReference type="Pfam" id="PF12358"/>
    </source>
</evidence>
<comment type="caution">
    <text evidence="2">The sequence shown here is derived from an EMBL/GenBank/DDBJ whole genome shotgun (WGS) entry which is preliminary data.</text>
</comment>
<accession>A0ABW4ZEW6</accession>
<proteinExistence type="predicted"/>
<dbReference type="Pfam" id="PF12358">
    <property type="entry name" value="DUF3644"/>
    <property type="match status" value="1"/>
</dbReference>
<protein>
    <submittedName>
        <fullName evidence="2">DUF3644 domain-containing protein</fullName>
    </submittedName>
</protein>
<evidence type="ECO:0000313" key="3">
    <source>
        <dbReference type="Proteomes" id="UP001597389"/>
    </source>
</evidence>
<name>A0ABW4ZEW6_9BACT</name>
<feature type="domain" description="DUF3644" evidence="1">
    <location>
        <begin position="7"/>
        <end position="201"/>
    </location>
</feature>
<gene>
    <name evidence="2" type="ORF">ACFSW8_14175</name>
</gene>
<dbReference type="Proteomes" id="UP001597389">
    <property type="component" value="Unassembled WGS sequence"/>
</dbReference>
<reference evidence="3" key="1">
    <citation type="journal article" date="2019" name="Int. J. Syst. Evol. Microbiol.">
        <title>The Global Catalogue of Microorganisms (GCM) 10K type strain sequencing project: providing services to taxonomists for standard genome sequencing and annotation.</title>
        <authorList>
            <consortium name="The Broad Institute Genomics Platform"/>
            <consortium name="The Broad Institute Genome Sequencing Center for Infectious Disease"/>
            <person name="Wu L."/>
            <person name="Ma J."/>
        </authorList>
    </citation>
    <scope>NUCLEOTIDE SEQUENCE [LARGE SCALE GENOMIC DNA]</scope>
    <source>
        <strain evidence="3">CCUG 57942</strain>
    </source>
</reference>
<dbReference type="RefSeq" id="WP_377090065.1">
    <property type="nucleotide sequence ID" value="NZ_JBHSJL010000014.1"/>
</dbReference>
<keyword evidence="3" id="KW-1185">Reference proteome</keyword>
<evidence type="ECO:0000313" key="2">
    <source>
        <dbReference type="EMBL" id="MFD2160051.1"/>
    </source>
</evidence>
<dbReference type="EMBL" id="JBHUJB010000066">
    <property type="protein sequence ID" value="MFD2160051.1"/>
    <property type="molecule type" value="Genomic_DNA"/>
</dbReference>
<dbReference type="InterPro" id="IPR022104">
    <property type="entry name" value="DUF3644"/>
</dbReference>
<organism evidence="2 3">
    <name type="scientific">Rubritalea tangerina</name>
    <dbReference type="NCBI Taxonomy" id="430798"/>
    <lineage>
        <taxon>Bacteria</taxon>
        <taxon>Pseudomonadati</taxon>
        <taxon>Verrucomicrobiota</taxon>
        <taxon>Verrucomicrobiia</taxon>
        <taxon>Verrucomicrobiales</taxon>
        <taxon>Rubritaleaceae</taxon>
        <taxon>Rubritalea</taxon>
    </lineage>
</organism>
<sequence>MKARKKELLDRSIAAMLSAIEIYNKPDFAYREETFAILAINGWELLLKAKWLDDHKNQVRSLYVKEHGRKKDGTKSKKLRIKKTRSGNPFTHSLEYLANQLVSLGKLDKHAKANIDALTELRDSSIHFYNNSGAFPIRLQEIGAACMKNFVSASKDWFDRDLSEYNFYLMPLSFVTLPRDQEGLVLNPEETNFIEYLESLEPDTDSSDHDYAVTVNIELKFIKSKTRDALAITASNSDNAAEVRLTEEQVREKYPWDYNQLTSKCRERYSDFKCSKPYHELRKELEVDEKYANIRLLDPEKPKGSKKTFYNPNILQELDKHYLKQ</sequence>